<feature type="compositionally biased region" description="Low complexity" evidence="2">
    <location>
        <begin position="384"/>
        <end position="397"/>
    </location>
</feature>
<dbReference type="PROSITE" id="PS51253">
    <property type="entry name" value="HTH_CENPB"/>
    <property type="match status" value="1"/>
</dbReference>
<feature type="region of interest" description="Disordered" evidence="2">
    <location>
        <begin position="280"/>
        <end position="332"/>
    </location>
</feature>
<dbReference type="AlphaFoldDB" id="A0A9W9UU34"/>
<evidence type="ECO:0000313" key="5">
    <source>
        <dbReference type="Proteomes" id="UP001148299"/>
    </source>
</evidence>
<protein>
    <recommendedName>
        <fullName evidence="3">HTH CENPB-type domain-containing protein</fullName>
    </recommendedName>
</protein>
<keyword evidence="5" id="KW-1185">Reference proteome</keyword>
<evidence type="ECO:0000256" key="1">
    <source>
        <dbReference type="ARBA" id="ARBA00023125"/>
    </source>
</evidence>
<evidence type="ECO:0000256" key="2">
    <source>
        <dbReference type="SAM" id="MobiDB-lite"/>
    </source>
</evidence>
<sequence length="556" mass="61000">METETQHAPDGEFSHSPWVEVGAFSSPQHSPPMPEYSGFDFGTSTMVMDSPYGMSMPPPYATMPLPMPAHSWPSMLATNPPFPETGMHVSAHASVSPTTPMLQVRKTSTGGSTPRRTLTDEDRRQMCLYHEENKTAKQTDIGGEHVVVLKYYGTRADSSIQRCLEWNEGTFCNVFLVIKSNAFFSSTVSKVLRQKEKYLNPDDGSRSAIKRAKGRVPDIEKALANWAKNYQSHGYPLNDQLIKEKALFFASTCGCPEGKEKVCTTAWLEKFKHKNNLLGAKVRRGSAPRSNSNSPTRINTNFGSALQSPTGTSPASPIDGFGSPLSPKSQEGIKRDVVDTLSDVTGGYQLGYSNSAGSIDTCSSAGMISPTSTLLSESPFSPTSHSRLSNNSNRPRSQTFPLPIDPNLLSADEHVQQPSKDKSNQPSLSIATLESPLELDESKNLFDSPKLIKRNQSNPEFKIKSMPPSSSNPISPISTPGSPTQEEARSALELLINYFEHRPATLANHEYVTMGRLMERLELTRGPAGMMNGLPRIDEHEDAPRLTKKRSIHNLG</sequence>
<accession>A0A9W9UU34</accession>
<dbReference type="PANTHER" id="PTHR19303:SF70">
    <property type="entry name" value="HTH CENPB-TYPE DOMAIN-CONTAINING PROTEIN"/>
    <property type="match status" value="1"/>
</dbReference>
<feature type="compositionally biased region" description="Basic and acidic residues" evidence="2">
    <location>
        <begin position="536"/>
        <end position="545"/>
    </location>
</feature>
<feature type="region of interest" description="Disordered" evidence="2">
    <location>
        <begin position="1"/>
        <end position="36"/>
    </location>
</feature>
<dbReference type="InterPro" id="IPR009057">
    <property type="entry name" value="Homeodomain-like_sf"/>
</dbReference>
<dbReference type="SMART" id="SM00674">
    <property type="entry name" value="CENPB"/>
    <property type="match status" value="1"/>
</dbReference>
<dbReference type="InterPro" id="IPR006600">
    <property type="entry name" value="HTH_CenpB_DNA-bd_dom"/>
</dbReference>
<evidence type="ECO:0000259" key="3">
    <source>
        <dbReference type="PROSITE" id="PS51253"/>
    </source>
</evidence>
<dbReference type="GO" id="GO:0005634">
    <property type="term" value="C:nucleus"/>
    <property type="evidence" value="ECO:0007669"/>
    <property type="project" value="TreeGrafter"/>
</dbReference>
<organism evidence="4 5">
    <name type="scientific">Penicillium brevicompactum</name>
    <dbReference type="NCBI Taxonomy" id="5074"/>
    <lineage>
        <taxon>Eukaryota</taxon>
        <taxon>Fungi</taxon>
        <taxon>Dikarya</taxon>
        <taxon>Ascomycota</taxon>
        <taxon>Pezizomycotina</taxon>
        <taxon>Eurotiomycetes</taxon>
        <taxon>Eurotiomycetidae</taxon>
        <taxon>Eurotiales</taxon>
        <taxon>Aspergillaceae</taxon>
        <taxon>Penicillium</taxon>
    </lineage>
</organism>
<dbReference type="SUPFAM" id="SSF46689">
    <property type="entry name" value="Homeodomain-like"/>
    <property type="match status" value="1"/>
</dbReference>
<name>A0A9W9UU34_PENBR</name>
<dbReference type="PANTHER" id="PTHR19303">
    <property type="entry name" value="TRANSPOSON"/>
    <property type="match status" value="1"/>
</dbReference>
<feature type="compositionally biased region" description="Basic and acidic residues" evidence="2">
    <location>
        <begin position="1"/>
        <end position="13"/>
    </location>
</feature>
<dbReference type="InterPro" id="IPR050863">
    <property type="entry name" value="CenT-Element_Derived"/>
</dbReference>
<feature type="compositionally biased region" description="Polar residues" evidence="2">
    <location>
        <begin position="288"/>
        <end position="315"/>
    </location>
</feature>
<dbReference type="EMBL" id="JAPZBR010000004">
    <property type="protein sequence ID" value="KAJ5354776.1"/>
    <property type="molecule type" value="Genomic_DNA"/>
</dbReference>
<feature type="compositionally biased region" description="Low complexity" evidence="2">
    <location>
        <begin position="467"/>
        <end position="484"/>
    </location>
</feature>
<feature type="region of interest" description="Disordered" evidence="2">
    <location>
        <begin position="448"/>
        <end position="487"/>
    </location>
</feature>
<dbReference type="GO" id="GO:0003677">
    <property type="term" value="F:DNA binding"/>
    <property type="evidence" value="ECO:0007669"/>
    <property type="project" value="UniProtKB-KW"/>
</dbReference>
<feature type="region of interest" description="Disordered" evidence="2">
    <location>
        <begin position="373"/>
        <end position="406"/>
    </location>
</feature>
<feature type="compositionally biased region" description="Polar residues" evidence="2">
    <location>
        <begin position="373"/>
        <end position="383"/>
    </location>
</feature>
<keyword evidence="1" id="KW-0238">DNA-binding</keyword>
<feature type="region of interest" description="Disordered" evidence="2">
    <location>
        <begin position="532"/>
        <end position="556"/>
    </location>
</feature>
<evidence type="ECO:0000313" key="4">
    <source>
        <dbReference type="EMBL" id="KAJ5354776.1"/>
    </source>
</evidence>
<dbReference type="Pfam" id="PF03221">
    <property type="entry name" value="HTH_Tnp_Tc5"/>
    <property type="match status" value="1"/>
</dbReference>
<reference evidence="4" key="1">
    <citation type="submission" date="2022-12" db="EMBL/GenBank/DDBJ databases">
        <authorList>
            <person name="Petersen C."/>
        </authorList>
    </citation>
    <scope>NUCLEOTIDE SEQUENCE</scope>
    <source>
        <strain evidence="4">IBT 35675</strain>
    </source>
</reference>
<reference evidence="4" key="2">
    <citation type="journal article" date="2023" name="IMA Fungus">
        <title>Comparative genomic study of the Penicillium genus elucidates a diverse pangenome and 15 lateral gene transfer events.</title>
        <authorList>
            <person name="Petersen C."/>
            <person name="Sorensen T."/>
            <person name="Nielsen M.R."/>
            <person name="Sondergaard T.E."/>
            <person name="Sorensen J.L."/>
            <person name="Fitzpatrick D.A."/>
            <person name="Frisvad J.C."/>
            <person name="Nielsen K.L."/>
        </authorList>
    </citation>
    <scope>NUCLEOTIDE SEQUENCE</scope>
    <source>
        <strain evidence="4">IBT 35675</strain>
    </source>
</reference>
<gene>
    <name evidence="4" type="ORF">N7541_005820</name>
</gene>
<dbReference type="Gene3D" id="1.10.10.60">
    <property type="entry name" value="Homeodomain-like"/>
    <property type="match status" value="2"/>
</dbReference>
<feature type="compositionally biased region" description="Basic residues" evidence="2">
    <location>
        <begin position="546"/>
        <end position="556"/>
    </location>
</feature>
<proteinExistence type="predicted"/>
<feature type="domain" description="HTH CENPB-type" evidence="3">
    <location>
        <begin position="207"/>
        <end position="281"/>
    </location>
</feature>
<dbReference type="Proteomes" id="UP001148299">
    <property type="component" value="Unassembled WGS sequence"/>
</dbReference>
<comment type="caution">
    <text evidence="4">The sequence shown here is derived from an EMBL/GenBank/DDBJ whole genome shotgun (WGS) entry which is preliminary data.</text>
</comment>